<dbReference type="AlphaFoldDB" id="A0A087GQT2"/>
<gene>
    <name evidence="2" type="ordered locus">AALP_Aa6g214900</name>
</gene>
<dbReference type="Gramene" id="KFK32234">
    <property type="protein sequence ID" value="KFK32234"/>
    <property type="gene ID" value="AALP_AA6G214900"/>
</dbReference>
<feature type="chain" id="PRO_5001822387" description="Knottin scorpion toxin-like domain-containing protein" evidence="1">
    <location>
        <begin position="26"/>
        <end position="76"/>
    </location>
</feature>
<protein>
    <recommendedName>
        <fullName evidence="4">Knottin scorpion toxin-like domain-containing protein</fullName>
    </recommendedName>
</protein>
<name>A0A087GQT2_ARAAL</name>
<dbReference type="OrthoDB" id="10548204at2759"/>
<evidence type="ECO:0000313" key="2">
    <source>
        <dbReference type="EMBL" id="KFK32234.1"/>
    </source>
</evidence>
<dbReference type="Proteomes" id="UP000029120">
    <property type="component" value="Chromosome 6"/>
</dbReference>
<evidence type="ECO:0000313" key="3">
    <source>
        <dbReference type="Proteomes" id="UP000029120"/>
    </source>
</evidence>
<proteinExistence type="predicted"/>
<feature type="signal peptide" evidence="1">
    <location>
        <begin position="1"/>
        <end position="25"/>
    </location>
</feature>
<evidence type="ECO:0000256" key="1">
    <source>
        <dbReference type="SAM" id="SignalP"/>
    </source>
</evidence>
<accession>A0A087GQT2</accession>
<keyword evidence="3" id="KW-1185">Reference proteome</keyword>
<dbReference type="EMBL" id="CM002874">
    <property type="protein sequence ID" value="KFK32234.1"/>
    <property type="molecule type" value="Genomic_DNA"/>
</dbReference>
<sequence length="76" mass="8661">MSSSRFAILCIILVVFSSLHECVNGQRIAIRKRNVSICVRHKAEYLAGFVYCCTPQVYPCFSTEETCREQCQLRGP</sequence>
<reference evidence="3" key="1">
    <citation type="journal article" date="2015" name="Nat. Plants">
        <title>Genome expansion of Arabis alpina linked with retrotransposition and reduced symmetric DNA methylation.</title>
        <authorList>
            <person name="Willing E.M."/>
            <person name="Rawat V."/>
            <person name="Mandakova T."/>
            <person name="Maumus F."/>
            <person name="James G.V."/>
            <person name="Nordstroem K.J."/>
            <person name="Becker C."/>
            <person name="Warthmann N."/>
            <person name="Chica C."/>
            <person name="Szarzynska B."/>
            <person name="Zytnicki M."/>
            <person name="Albani M.C."/>
            <person name="Kiefer C."/>
            <person name="Bergonzi S."/>
            <person name="Castaings L."/>
            <person name="Mateos J.L."/>
            <person name="Berns M.C."/>
            <person name="Bujdoso N."/>
            <person name="Piofczyk T."/>
            <person name="de Lorenzo L."/>
            <person name="Barrero-Sicilia C."/>
            <person name="Mateos I."/>
            <person name="Piednoel M."/>
            <person name="Hagmann J."/>
            <person name="Chen-Min-Tao R."/>
            <person name="Iglesias-Fernandez R."/>
            <person name="Schuster S.C."/>
            <person name="Alonso-Blanco C."/>
            <person name="Roudier F."/>
            <person name="Carbonero P."/>
            <person name="Paz-Ares J."/>
            <person name="Davis S.J."/>
            <person name="Pecinka A."/>
            <person name="Quesneville H."/>
            <person name="Colot V."/>
            <person name="Lysak M.A."/>
            <person name="Weigel D."/>
            <person name="Coupland G."/>
            <person name="Schneeberger K."/>
        </authorList>
    </citation>
    <scope>NUCLEOTIDE SEQUENCE [LARGE SCALE GENOMIC DNA]</scope>
    <source>
        <strain evidence="3">cv. Pajares</strain>
    </source>
</reference>
<keyword evidence="1" id="KW-0732">Signal</keyword>
<evidence type="ECO:0008006" key="4">
    <source>
        <dbReference type="Google" id="ProtNLM"/>
    </source>
</evidence>
<organism evidence="2 3">
    <name type="scientific">Arabis alpina</name>
    <name type="common">Alpine rock-cress</name>
    <dbReference type="NCBI Taxonomy" id="50452"/>
    <lineage>
        <taxon>Eukaryota</taxon>
        <taxon>Viridiplantae</taxon>
        <taxon>Streptophyta</taxon>
        <taxon>Embryophyta</taxon>
        <taxon>Tracheophyta</taxon>
        <taxon>Spermatophyta</taxon>
        <taxon>Magnoliopsida</taxon>
        <taxon>eudicotyledons</taxon>
        <taxon>Gunneridae</taxon>
        <taxon>Pentapetalae</taxon>
        <taxon>rosids</taxon>
        <taxon>malvids</taxon>
        <taxon>Brassicales</taxon>
        <taxon>Brassicaceae</taxon>
        <taxon>Arabideae</taxon>
        <taxon>Arabis</taxon>
    </lineage>
</organism>